<protein>
    <submittedName>
        <fullName evidence="6">Transcriptional regulator, TetR family</fullName>
    </submittedName>
</protein>
<feature type="domain" description="HTH tetR-type" evidence="5">
    <location>
        <begin position="17"/>
        <end position="77"/>
    </location>
</feature>
<dbReference type="Pfam" id="PF00440">
    <property type="entry name" value="TetR_N"/>
    <property type="match status" value="1"/>
</dbReference>
<dbReference type="InterPro" id="IPR050109">
    <property type="entry name" value="HTH-type_TetR-like_transc_reg"/>
</dbReference>
<dbReference type="RefSeq" id="WP_092925203.1">
    <property type="nucleotide sequence ID" value="NZ_FOMZ01000004.1"/>
</dbReference>
<evidence type="ECO:0000313" key="6">
    <source>
        <dbReference type="EMBL" id="SFD84803.1"/>
    </source>
</evidence>
<dbReference type="GO" id="GO:0003700">
    <property type="term" value="F:DNA-binding transcription factor activity"/>
    <property type="evidence" value="ECO:0007669"/>
    <property type="project" value="TreeGrafter"/>
</dbReference>
<dbReference type="InterPro" id="IPR009057">
    <property type="entry name" value="Homeodomain-like_sf"/>
</dbReference>
<reference evidence="7" key="1">
    <citation type="submission" date="2016-10" db="EMBL/GenBank/DDBJ databases">
        <authorList>
            <person name="Varghese N."/>
            <person name="Submissions S."/>
        </authorList>
    </citation>
    <scope>NUCLEOTIDE SEQUENCE [LARGE SCALE GENOMIC DNA]</scope>
    <source>
        <strain evidence="7">DSM 45004</strain>
    </source>
</reference>
<dbReference type="GO" id="GO:0000976">
    <property type="term" value="F:transcription cis-regulatory region binding"/>
    <property type="evidence" value="ECO:0007669"/>
    <property type="project" value="TreeGrafter"/>
</dbReference>
<gene>
    <name evidence="6" type="ORF">SAMN04487819_10460</name>
</gene>
<dbReference type="PROSITE" id="PS50977">
    <property type="entry name" value="HTH_TETR_2"/>
    <property type="match status" value="1"/>
</dbReference>
<keyword evidence="3" id="KW-0804">Transcription</keyword>
<sequence>MNPVSGSSSGRRERHKQRAKQRLYECALELFAKQGYDNTTVDEIAEAADVARGTFFNYFPRKEDLVSWWGQKRREGLREYMGMAESHDPDLSNFSEDVVAELEWCMEALGRMNEDEWKVTPSMLMAWVRAGSPISEEPYVSGVFAEIIRRGINRQQVKPTVDPQEIGNILRDVYLGALYRWSRSDEFTRPPKEELSRILGVVLEGILIRPNQ</sequence>
<dbReference type="PANTHER" id="PTHR30055:SF234">
    <property type="entry name" value="HTH-TYPE TRANSCRIPTIONAL REGULATOR BETI"/>
    <property type="match status" value="1"/>
</dbReference>
<dbReference type="SUPFAM" id="SSF48498">
    <property type="entry name" value="Tetracyclin repressor-like, C-terminal domain"/>
    <property type="match status" value="1"/>
</dbReference>
<dbReference type="Proteomes" id="UP000198716">
    <property type="component" value="Unassembled WGS sequence"/>
</dbReference>
<name>A0A1I1VUN0_9ACTN</name>
<dbReference type="InterPro" id="IPR036271">
    <property type="entry name" value="Tet_transcr_reg_TetR-rel_C_sf"/>
</dbReference>
<dbReference type="PRINTS" id="PR00455">
    <property type="entry name" value="HTHTETR"/>
</dbReference>
<keyword evidence="7" id="KW-1185">Reference proteome</keyword>
<evidence type="ECO:0000256" key="1">
    <source>
        <dbReference type="ARBA" id="ARBA00023015"/>
    </source>
</evidence>
<evidence type="ECO:0000256" key="3">
    <source>
        <dbReference type="ARBA" id="ARBA00023163"/>
    </source>
</evidence>
<feature type="DNA-binding region" description="H-T-H motif" evidence="4">
    <location>
        <begin position="40"/>
        <end position="59"/>
    </location>
</feature>
<proteinExistence type="predicted"/>
<dbReference type="PANTHER" id="PTHR30055">
    <property type="entry name" value="HTH-TYPE TRANSCRIPTIONAL REGULATOR RUTR"/>
    <property type="match status" value="1"/>
</dbReference>
<evidence type="ECO:0000256" key="2">
    <source>
        <dbReference type="ARBA" id="ARBA00023125"/>
    </source>
</evidence>
<organism evidence="6 7">
    <name type="scientific">Actinopolyspora alba</name>
    <dbReference type="NCBI Taxonomy" id="673379"/>
    <lineage>
        <taxon>Bacteria</taxon>
        <taxon>Bacillati</taxon>
        <taxon>Actinomycetota</taxon>
        <taxon>Actinomycetes</taxon>
        <taxon>Actinopolysporales</taxon>
        <taxon>Actinopolysporaceae</taxon>
        <taxon>Actinopolyspora</taxon>
        <taxon>Actinopolyspora alba group</taxon>
    </lineage>
</organism>
<evidence type="ECO:0000313" key="7">
    <source>
        <dbReference type="Proteomes" id="UP000198716"/>
    </source>
</evidence>
<dbReference type="Gene3D" id="1.10.357.10">
    <property type="entry name" value="Tetracycline Repressor, domain 2"/>
    <property type="match status" value="1"/>
</dbReference>
<dbReference type="EMBL" id="FOMZ01000004">
    <property type="protein sequence ID" value="SFD84803.1"/>
    <property type="molecule type" value="Genomic_DNA"/>
</dbReference>
<dbReference type="InterPro" id="IPR001647">
    <property type="entry name" value="HTH_TetR"/>
</dbReference>
<dbReference type="SUPFAM" id="SSF46689">
    <property type="entry name" value="Homeodomain-like"/>
    <property type="match status" value="1"/>
</dbReference>
<accession>A0A1I1VUN0</accession>
<keyword evidence="2 4" id="KW-0238">DNA-binding</keyword>
<dbReference type="AlphaFoldDB" id="A0A1I1VUN0"/>
<keyword evidence="1" id="KW-0805">Transcription regulation</keyword>
<evidence type="ECO:0000259" key="5">
    <source>
        <dbReference type="PROSITE" id="PS50977"/>
    </source>
</evidence>
<evidence type="ECO:0000256" key="4">
    <source>
        <dbReference type="PROSITE-ProRule" id="PRU00335"/>
    </source>
</evidence>